<evidence type="ECO:0000256" key="4">
    <source>
        <dbReference type="ARBA" id="ARBA00022763"/>
    </source>
</evidence>
<evidence type="ECO:0000256" key="6">
    <source>
        <dbReference type="ARBA" id="ARBA00022839"/>
    </source>
</evidence>
<evidence type="ECO:0000256" key="1">
    <source>
        <dbReference type="ARBA" id="ARBA00004123"/>
    </source>
</evidence>
<keyword evidence="5" id="KW-0378">Hydrolase</keyword>
<keyword evidence="14" id="KW-1185">Reference proteome</keyword>
<keyword evidence="7" id="KW-0234">DNA repair</keyword>
<dbReference type="PANTHER" id="PTHR12415">
    <property type="entry name" value="TYROSYL-DNA PHOSPHODIESTERASE 1"/>
    <property type="match status" value="1"/>
</dbReference>
<dbReference type="GO" id="GO:0003697">
    <property type="term" value="F:single-stranded DNA binding"/>
    <property type="evidence" value="ECO:0007669"/>
    <property type="project" value="TreeGrafter"/>
</dbReference>
<evidence type="ECO:0000313" key="14">
    <source>
        <dbReference type="Proteomes" id="UP000275078"/>
    </source>
</evidence>
<dbReference type="GO" id="GO:0004527">
    <property type="term" value="F:exonuclease activity"/>
    <property type="evidence" value="ECO:0007669"/>
    <property type="project" value="UniProtKB-KW"/>
</dbReference>
<evidence type="ECO:0000256" key="3">
    <source>
        <dbReference type="ARBA" id="ARBA00022722"/>
    </source>
</evidence>
<keyword evidence="4" id="KW-0227">DNA damage</keyword>
<dbReference type="GO" id="GO:0005634">
    <property type="term" value="C:nucleus"/>
    <property type="evidence" value="ECO:0007669"/>
    <property type="project" value="UniProtKB-SubCell"/>
</dbReference>
<feature type="compositionally biased region" description="Low complexity" evidence="12">
    <location>
        <begin position="51"/>
        <end position="64"/>
    </location>
</feature>
<evidence type="ECO:0000256" key="12">
    <source>
        <dbReference type="SAM" id="MobiDB-lite"/>
    </source>
</evidence>
<evidence type="ECO:0000256" key="7">
    <source>
        <dbReference type="ARBA" id="ARBA00023204"/>
    </source>
</evidence>
<sequence length="666" mass="75303">MVDSLHNQDIDIYKVSTERYTCYSTEPRKKKPAQMERDSNTTVPDDVIFQSSSRGTPSTPSTPSMNRDISPPPLKRRKIDKAPDGRQVKEDSSGLEQATPRHDEMYPTAPPTAPPIHKSPFILTSIRDLPASANKGCISLRQLIGDPWVTKLWCINYLIDVDFIYENIHPNVRDVIDVVFIHGSWKEGDRNKKRINEGVKRHRGATVQQAWMNQAHGVQHSKLFILERADETIEVVIHTANAIPHDWTNMTNAIWRSYPLPKRKSGTTQSNSIGQEFQLRLIDYLKQMGKATADLHKTLSHYDFSAVKARFIGTVPSPPKSSRFPQYNKRQYSVGHEALRDYISQIPSLDPSLPSRIVLQCSSFPRPRANWLKNLFSKFLSNITPERKPAESQFLIVWPTPDEIRSSLNGYVSGTSIHMPWFRYGKDGGLLPLWKEILPFFAGWASSLPLRSIAAAEKTIQIRKAQRGSAAPHIKTFIKFVSPGKADGRTTDGEQVSCNGKTLGQMSFIDEMVSKQQSRPPSKYSELNGTVDDYRTIEYALLTSANLSPQAWGHGSDPDLSKDTYSNYEAGVLIYHDLFRDGDLNWNLRGVYNADEEAECAKLERTTAVRVPYDVPLRMYSKSQAPWSGGVSHHEPDVWGRMWEVDDGRDTSRMQEGESEDDEAVA</sequence>
<keyword evidence="3" id="KW-0540">Nuclease</keyword>
<dbReference type="Proteomes" id="UP000275078">
    <property type="component" value="Unassembled WGS sequence"/>
</dbReference>
<evidence type="ECO:0000256" key="10">
    <source>
        <dbReference type="PIRSR" id="PIRSR610347-2"/>
    </source>
</evidence>
<comment type="subcellular location">
    <subcellularLocation>
        <location evidence="1">Nucleus</location>
    </subcellularLocation>
</comment>
<evidence type="ECO:0000256" key="8">
    <source>
        <dbReference type="ARBA" id="ARBA00023242"/>
    </source>
</evidence>
<dbReference type="EMBL" id="ML119654">
    <property type="protein sequence ID" value="RPA85261.1"/>
    <property type="molecule type" value="Genomic_DNA"/>
</dbReference>
<dbReference type="OrthoDB" id="47785at2759"/>
<dbReference type="GO" id="GO:0003690">
    <property type="term" value="F:double-stranded DNA binding"/>
    <property type="evidence" value="ECO:0007669"/>
    <property type="project" value="TreeGrafter"/>
</dbReference>
<reference evidence="13 14" key="1">
    <citation type="journal article" date="2018" name="Nat. Ecol. Evol.">
        <title>Pezizomycetes genomes reveal the molecular basis of ectomycorrhizal truffle lifestyle.</title>
        <authorList>
            <person name="Murat C."/>
            <person name="Payen T."/>
            <person name="Noel B."/>
            <person name="Kuo A."/>
            <person name="Morin E."/>
            <person name="Chen J."/>
            <person name="Kohler A."/>
            <person name="Krizsan K."/>
            <person name="Balestrini R."/>
            <person name="Da Silva C."/>
            <person name="Montanini B."/>
            <person name="Hainaut M."/>
            <person name="Levati E."/>
            <person name="Barry K.W."/>
            <person name="Belfiori B."/>
            <person name="Cichocki N."/>
            <person name="Clum A."/>
            <person name="Dockter R.B."/>
            <person name="Fauchery L."/>
            <person name="Guy J."/>
            <person name="Iotti M."/>
            <person name="Le Tacon F."/>
            <person name="Lindquist E.A."/>
            <person name="Lipzen A."/>
            <person name="Malagnac F."/>
            <person name="Mello A."/>
            <person name="Molinier V."/>
            <person name="Miyauchi S."/>
            <person name="Poulain J."/>
            <person name="Riccioni C."/>
            <person name="Rubini A."/>
            <person name="Sitrit Y."/>
            <person name="Splivallo R."/>
            <person name="Traeger S."/>
            <person name="Wang M."/>
            <person name="Zifcakova L."/>
            <person name="Wipf D."/>
            <person name="Zambonelli A."/>
            <person name="Paolocci F."/>
            <person name="Nowrousian M."/>
            <person name="Ottonello S."/>
            <person name="Baldrian P."/>
            <person name="Spatafora J.W."/>
            <person name="Henrissat B."/>
            <person name="Nagy L.G."/>
            <person name="Aury J.M."/>
            <person name="Wincker P."/>
            <person name="Grigoriev I.V."/>
            <person name="Bonfante P."/>
            <person name="Martin F.M."/>
        </authorList>
    </citation>
    <scope>NUCLEOTIDE SEQUENCE [LARGE SCALE GENOMIC DNA]</scope>
    <source>
        <strain evidence="13 14">RN42</strain>
    </source>
</reference>
<dbReference type="SUPFAM" id="SSF56024">
    <property type="entry name" value="Phospholipase D/nuclease"/>
    <property type="match status" value="2"/>
</dbReference>
<feature type="compositionally biased region" description="Basic and acidic residues" evidence="12">
    <location>
        <begin position="80"/>
        <end position="92"/>
    </location>
</feature>
<evidence type="ECO:0000256" key="9">
    <source>
        <dbReference type="PIRSR" id="PIRSR610347-1"/>
    </source>
</evidence>
<protein>
    <submittedName>
        <fullName evidence="13">Phospholipase D/nuclease</fullName>
    </submittedName>
</protein>
<evidence type="ECO:0000256" key="2">
    <source>
        <dbReference type="ARBA" id="ARBA00010205"/>
    </source>
</evidence>
<dbReference type="AlphaFoldDB" id="A0A3N4IM42"/>
<dbReference type="GO" id="GO:0017005">
    <property type="term" value="F:3'-tyrosyl-DNA phosphodiesterase activity"/>
    <property type="evidence" value="ECO:0007669"/>
    <property type="project" value="TreeGrafter"/>
</dbReference>
<feature type="binding site" evidence="10">
    <location>
        <position position="475"/>
    </location>
    <ligand>
        <name>substrate</name>
    </ligand>
</feature>
<dbReference type="PANTHER" id="PTHR12415:SF0">
    <property type="entry name" value="TYROSYL-DNA PHOSPHODIESTERASE 1"/>
    <property type="match status" value="1"/>
</dbReference>
<dbReference type="STRING" id="1160509.A0A3N4IM42"/>
<keyword evidence="8" id="KW-0539">Nucleus</keyword>
<evidence type="ECO:0000256" key="11">
    <source>
        <dbReference type="PIRSR" id="PIRSR610347-3"/>
    </source>
</evidence>
<feature type="site" description="Interaction with DNA" evidence="11">
    <location>
        <position position="548"/>
    </location>
</feature>
<comment type="similarity">
    <text evidence="2">Belongs to the tyrosyl-DNA phosphodiesterase family.</text>
</comment>
<proteinExistence type="inferred from homology"/>
<keyword evidence="6" id="KW-0269">Exonuclease</keyword>
<evidence type="ECO:0000256" key="5">
    <source>
        <dbReference type="ARBA" id="ARBA00022801"/>
    </source>
</evidence>
<dbReference type="GO" id="GO:0006281">
    <property type="term" value="P:DNA repair"/>
    <property type="evidence" value="ECO:0007669"/>
    <property type="project" value="UniProtKB-KW"/>
</dbReference>
<evidence type="ECO:0000313" key="13">
    <source>
        <dbReference type="EMBL" id="RPA85261.1"/>
    </source>
</evidence>
<feature type="active site" description="Proton donor/acceptor" evidence="9">
    <location>
        <position position="473"/>
    </location>
</feature>
<feature type="region of interest" description="Disordered" evidence="12">
    <location>
        <begin position="24"/>
        <end position="116"/>
    </location>
</feature>
<feature type="active site" description="Nucleophile" evidence="9">
    <location>
        <position position="220"/>
    </location>
</feature>
<gene>
    <name evidence="13" type="ORF">BJ508DRAFT_322702</name>
</gene>
<dbReference type="Pfam" id="PF06087">
    <property type="entry name" value="Tyr-DNA_phospho"/>
    <property type="match status" value="1"/>
</dbReference>
<dbReference type="Gene3D" id="3.30.870.10">
    <property type="entry name" value="Endonuclease Chain A"/>
    <property type="match status" value="2"/>
</dbReference>
<dbReference type="InterPro" id="IPR010347">
    <property type="entry name" value="Tdp1"/>
</dbReference>
<name>A0A3N4IM42_ASCIM</name>
<feature type="binding site" evidence="10">
    <location>
        <position position="222"/>
    </location>
    <ligand>
        <name>substrate</name>
    </ligand>
</feature>
<accession>A0A3N4IM42</accession>
<organism evidence="13 14">
    <name type="scientific">Ascobolus immersus RN42</name>
    <dbReference type="NCBI Taxonomy" id="1160509"/>
    <lineage>
        <taxon>Eukaryota</taxon>
        <taxon>Fungi</taxon>
        <taxon>Dikarya</taxon>
        <taxon>Ascomycota</taxon>
        <taxon>Pezizomycotina</taxon>
        <taxon>Pezizomycetes</taxon>
        <taxon>Pezizales</taxon>
        <taxon>Ascobolaceae</taxon>
        <taxon>Ascobolus</taxon>
    </lineage>
</organism>